<dbReference type="InterPro" id="IPR039008">
    <property type="entry name" value="IF_rod_dom"/>
</dbReference>
<evidence type="ECO:0000256" key="2">
    <source>
        <dbReference type="ARBA" id="ARBA00022754"/>
    </source>
</evidence>
<dbReference type="PRINTS" id="PR01276">
    <property type="entry name" value="TYPE2KERATIN"/>
</dbReference>
<dbReference type="FunFam" id="1.20.5.500:FF:000001">
    <property type="entry name" value="Type II keratin 23"/>
    <property type="match status" value="1"/>
</dbReference>
<reference evidence="8" key="1">
    <citation type="submission" date="2021-01" db="EMBL/GenBank/DDBJ databases">
        <title>A chromosome-scale assembly of European eel, Anguilla anguilla.</title>
        <authorList>
            <person name="Henkel C."/>
            <person name="Jong-Raadsen S.A."/>
            <person name="Dufour S."/>
            <person name="Weltzien F.-A."/>
            <person name="Palstra A.P."/>
            <person name="Pelster B."/>
            <person name="Spaink H.P."/>
            <person name="Van Den Thillart G.E."/>
            <person name="Jansen H."/>
            <person name="Zahm M."/>
            <person name="Klopp C."/>
            <person name="Cedric C."/>
            <person name="Louis A."/>
            <person name="Berthelot C."/>
            <person name="Parey E."/>
            <person name="Roest Crollius H."/>
            <person name="Montfort J."/>
            <person name="Robinson-Rechavi M."/>
            <person name="Bucao C."/>
            <person name="Bouchez O."/>
            <person name="Gislard M."/>
            <person name="Lluch J."/>
            <person name="Milhes M."/>
            <person name="Lampietro C."/>
            <person name="Lopez Roques C."/>
            <person name="Donnadieu C."/>
            <person name="Braasch I."/>
            <person name="Desvignes T."/>
            <person name="Postlethwait J."/>
            <person name="Bobe J."/>
            <person name="Guiguen Y."/>
            <person name="Dirks R."/>
        </authorList>
    </citation>
    <scope>NUCLEOTIDE SEQUENCE</scope>
    <source>
        <strain evidence="8">Tag_6206</strain>
        <tissue evidence="8">Liver</tissue>
    </source>
</reference>
<dbReference type="GO" id="GO:0030280">
    <property type="term" value="F:structural constituent of skin epidermis"/>
    <property type="evidence" value="ECO:0007669"/>
    <property type="project" value="TreeGrafter"/>
</dbReference>
<accession>A0A9D3LYG1</accession>
<dbReference type="PANTHER" id="PTHR45616:SF21">
    <property type="entry name" value="KERATIN, TYPE II CYTOSKELETAL 7"/>
    <property type="match status" value="1"/>
</dbReference>
<dbReference type="Pfam" id="PF00038">
    <property type="entry name" value="Filament"/>
    <property type="match status" value="1"/>
</dbReference>
<evidence type="ECO:0000313" key="8">
    <source>
        <dbReference type="EMBL" id="KAG5838164.1"/>
    </source>
</evidence>
<dbReference type="Gene3D" id="1.20.5.170">
    <property type="match status" value="1"/>
</dbReference>
<dbReference type="Proteomes" id="UP001044222">
    <property type="component" value="Chromosome 12"/>
</dbReference>
<keyword evidence="9" id="KW-1185">Reference proteome</keyword>
<evidence type="ECO:0000256" key="3">
    <source>
        <dbReference type="ARBA" id="ARBA00023054"/>
    </source>
</evidence>
<dbReference type="PANTHER" id="PTHR45616">
    <property type="entry name" value="GATA-TYPE DOMAIN-CONTAINING PROTEIN"/>
    <property type="match status" value="1"/>
</dbReference>
<dbReference type="GO" id="GO:0005615">
    <property type="term" value="C:extracellular space"/>
    <property type="evidence" value="ECO:0007669"/>
    <property type="project" value="TreeGrafter"/>
</dbReference>
<dbReference type="FunFam" id="1.20.5.1160:FF:000001">
    <property type="entry name" value="Keratin type II"/>
    <property type="match status" value="1"/>
</dbReference>
<evidence type="ECO:0000256" key="4">
    <source>
        <dbReference type="ARBA" id="ARBA00061646"/>
    </source>
</evidence>
<dbReference type="GO" id="GO:0045095">
    <property type="term" value="C:keratin filament"/>
    <property type="evidence" value="ECO:0007669"/>
    <property type="project" value="InterPro"/>
</dbReference>
<evidence type="ECO:0000259" key="7">
    <source>
        <dbReference type="PROSITE" id="PS51842"/>
    </source>
</evidence>
<protein>
    <recommendedName>
        <fullName evidence="7">IF rod domain-containing protein</fullName>
    </recommendedName>
</protein>
<keyword evidence="2 5" id="KW-0403">Intermediate filament</keyword>
<organism evidence="8 9">
    <name type="scientific">Anguilla anguilla</name>
    <name type="common">European freshwater eel</name>
    <name type="synonym">Muraena anguilla</name>
    <dbReference type="NCBI Taxonomy" id="7936"/>
    <lineage>
        <taxon>Eukaryota</taxon>
        <taxon>Metazoa</taxon>
        <taxon>Chordata</taxon>
        <taxon>Craniata</taxon>
        <taxon>Vertebrata</taxon>
        <taxon>Euteleostomi</taxon>
        <taxon>Actinopterygii</taxon>
        <taxon>Neopterygii</taxon>
        <taxon>Teleostei</taxon>
        <taxon>Anguilliformes</taxon>
        <taxon>Anguillidae</taxon>
        <taxon>Anguilla</taxon>
    </lineage>
</organism>
<comment type="caution">
    <text evidence="8">The sequence shown here is derived from an EMBL/GenBank/DDBJ whole genome shotgun (WGS) entry which is preliminary data.</text>
</comment>
<name>A0A9D3LYG1_ANGAN</name>
<dbReference type="InterPro" id="IPR003054">
    <property type="entry name" value="Keratin_II"/>
</dbReference>
<dbReference type="PROSITE" id="PS00226">
    <property type="entry name" value="IF_ROD_1"/>
    <property type="match status" value="1"/>
</dbReference>
<dbReference type="SUPFAM" id="SSF64593">
    <property type="entry name" value="Intermediate filament protein, coiled coil region"/>
    <property type="match status" value="2"/>
</dbReference>
<sequence>MKGPGFGGPGFGGPGSFAPPISAVTVNPTLLMPLNLEVDPTFQNTRTLEKDQIKILNNRFATFIDKVRFLEQQNKMLETKWILLQDQTITRSNIDTMYEAYINNVRRQIDSLTNEKIKLDGELKNMHNVVDEYKTRYEEEINKRALVENEFVLLKKDVDIAYMTKVDLESQVDSVQDQINFLRAVYEEELRELQSQIKDTAVVVEMDTSRTLDMESLVAEVRAQYEEIAHRSRTETEAWYQQKFEQIQSTTGKFVEDLRTSKVEMAEMTRTMTRIQTEIESTKAQNGSLQVQMTDVTTRGEEAIHETKLRIKELEDALMRAKQDMARQVREYQELMNVKLALDIEIATYRKLLEGEEFRISTGGGPATIHVQSANGMYSVDTIGGGLAAAAGAVAGARGGVSGVGGMTMSMAGIGGGGGTGLGYGGGMAMSSGGAMSAASAGGGASSFGYGRSSMSMIGGGASMGMGGASMGMGGASMGMGVMGGASMGMASMSGGMARAF</sequence>
<evidence type="ECO:0000256" key="6">
    <source>
        <dbReference type="SAM" id="Coils"/>
    </source>
</evidence>
<dbReference type="PROSITE" id="PS51842">
    <property type="entry name" value="IF_ROD_2"/>
    <property type="match status" value="1"/>
</dbReference>
<dbReference type="GO" id="GO:0031424">
    <property type="term" value="P:keratinization"/>
    <property type="evidence" value="ECO:0007669"/>
    <property type="project" value="TreeGrafter"/>
</dbReference>
<comment type="similarity">
    <text evidence="4 5">Belongs to the intermediate filament family.</text>
</comment>
<evidence type="ECO:0000256" key="5">
    <source>
        <dbReference type="RuleBase" id="RU000685"/>
    </source>
</evidence>
<dbReference type="InterPro" id="IPR032444">
    <property type="entry name" value="Keratin_2_head"/>
</dbReference>
<dbReference type="Pfam" id="PF16208">
    <property type="entry name" value="Keratin_2_head"/>
    <property type="match status" value="1"/>
</dbReference>
<proteinExistence type="inferred from homology"/>
<dbReference type="FunFam" id="1.20.5.170:FF:000004">
    <property type="entry name" value="Keratin, type II cytoskeletal 5"/>
    <property type="match status" value="1"/>
</dbReference>
<dbReference type="AlphaFoldDB" id="A0A9D3LYG1"/>
<feature type="domain" description="IF rod" evidence="7">
    <location>
        <begin position="49"/>
        <end position="360"/>
    </location>
</feature>
<dbReference type="Gene3D" id="1.20.5.500">
    <property type="entry name" value="Single helix bin"/>
    <property type="match status" value="1"/>
</dbReference>
<feature type="coiled-coil region" evidence="6">
    <location>
        <begin position="102"/>
        <end position="203"/>
    </location>
</feature>
<feature type="coiled-coil region" evidence="6">
    <location>
        <begin position="265"/>
        <end position="338"/>
    </location>
</feature>
<dbReference type="GO" id="GO:0045109">
    <property type="term" value="P:intermediate filament organization"/>
    <property type="evidence" value="ECO:0007669"/>
    <property type="project" value="TreeGrafter"/>
</dbReference>
<keyword evidence="1" id="KW-0416">Keratin</keyword>
<dbReference type="EMBL" id="JAFIRN010000012">
    <property type="protein sequence ID" value="KAG5838164.1"/>
    <property type="molecule type" value="Genomic_DNA"/>
</dbReference>
<dbReference type="Gene3D" id="1.20.5.1160">
    <property type="entry name" value="Vasodilator-stimulated phosphoprotein"/>
    <property type="match status" value="1"/>
</dbReference>
<dbReference type="InterPro" id="IPR018039">
    <property type="entry name" value="IF_conserved"/>
</dbReference>
<keyword evidence="3 6" id="KW-0175">Coiled coil</keyword>
<evidence type="ECO:0000313" key="9">
    <source>
        <dbReference type="Proteomes" id="UP001044222"/>
    </source>
</evidence>
<dbReference type="SMART" id="SM01391">
    <property type="entry name" value="Filament"/>
    <property type="match status" value="1"/>
</dbReference>
<gene>
    <name evidence="8" type="ORF">ANANG_G00220860</name>
</gene>
<evidence type="ECO:0000256" key="1">
    <source>
        <dbReference type="ARBA" id="ARBA00022744"/>
    </source>
</evidence>